<feature type="compositionally biased region" description="Low complexity" evidence="4">
    <location>
        <begin position="309"/>
        <end position="330"/>
    </location>
</feature>
<keyword evidence="1" id="KW-0147">Chitin-binding</keyword>
<comment type="caution">
    <text evidence="6">The sequence shown here is derived from an EMBL/GenBank/DDBJ whole genome shotgun (WGS) entry which is preliminary data.</text>
</comment>
<evidence type="ECO:0000313" key="6">
    <source>
        <dbReference type="EMBL" id="KAL2060599.1"/>
    </source>
</evidence>
<evidence type="ECO:0000313" key="7">
    <source>
        <dbReference type="Proteomes" id="UP001595075"/>
    </source>
</evidence>
<feature type="domain" description="LysM" evidence="5">
    <location>
        <begin position="254"/>
        <end position="301"/>
    </location>
</feature>
<feature type="domain" description="LysM" evidence="5">
    <location>
        <begin position="173"/>
        <end position="220"/>
    </location>
</feature>
<dbReference type="Proteomes" id="UP001595075">
    <property type="component" value="Unassembled WGS sequence"/>
</dbReference>
<feature type="domain" description="LysM" evidence="5">
    <location>
        <begin position="425"/>
        <end position="471"/>
    </location>
</feature>
<dbReference type="Pfam" id="PF01476">
    <property type="entry name" value="LysM"/>
    <property type="match status" value="1"/>
</dbReference>
<gene>
    <name evidence="6" type="ORF">VTL71DRAFT_9240</name>
</gene>
<feature type="compositionally biased region" description="Low complexity" evidence="4">
    <location>
        <begin position="145"/>
        <end position="165"/>
    </location>
</feature>
<evidence type="ECO:0000256" key="1">
    <source>
        <dbReference type="ARBA" id="ARBA00022669"/>
    </source>
</evidence>
<evidence type="ECO:0000259" key="5">
    <source>
        <dbReference type="PROSITE" id="PS51782"/>
    </source>
</evidence>
<dbReference type="Gene3D" id="3.10.350.10">
    <property type="entry name" value="LysM domain"/>
    <property type="match status" value="5"/>
</dbReference>
<protein>
    <recommendedName>
        <fullName evidence="5">LysM domain-containing protein</fullName>
    </recommendedName>
</protein>
<dbReference type="PROSITE" id="PS51782">
    <property type="entry name" value="LYSM"/>
    <property type="match status" value="4"/>
</dbReference>
<dbReference type="SUPFAM" id="SSF54106">
    <property type="entry name" value="LysM domain"/>
    <property type="match status" value="4"/>
</dbReference>
<feature type="region of interest" description="Disordered" evidence="4">
    <location>
        <begin position="309"/>
        <end position="334"/>
    </location>
</feature>
<dbReference type="PANTHER" id="PTHR34997">
    <property type="entry name" value="AM15"/>
    <property type="match status" value="1"/>
</dbReference>
<dbReference type="EMBL" id="JAZHXI010000021">
    <property type="protein sequence ID" value="KAL2060599.1"/>
    <property type="molecule type" value="Genomic_DNA"/>
</dbReference>
<dbReference type="SMART" id="SM00257">
    <property type="entry name" value="LysM"/>
    <property type="match status" value="4"/>
</dbReference>
<organism evidence="6 7">
    <name type="scientific">Oculimacula yallundae</name>
    <dbReference type="NCBI Taxonomy" id="86028"/>
    <lineage>
        <taxon>Eukaryota</taxon>
        <taxon>Fungi</taxon>
        <taxon>Dikarya</taxon>
        <taxon>Ascomycota</taxon>
        <taxon>Pezizomycotina</taxon>
        <taxon>Leotiomycetes</taxon>
        <taxon>Helotiales</taxon>
        <taxon>Ploettnerulaceae</taxon>
        <taxon>Oculimacula</taxon>
    </lineage>
</organism>
<dbReference type="PANTHER" id="PTHR34997:SF2">
    <property type="entry name" value="LYSM DOMAIN-CONTAINING PROTEIN-RELATED"/>
    <property type="match status" value="1"/>
</dbReference>
<accession>A0ABR4BSG6</accession>
<dbReference type="CDD" id="cd00118">
    <property type="entry name" value="LysM"/>
    <property type="match status" value="2"/>
</dbReference>
<keyword evidence="2" id="KW-0732">Signal</keyword>
<dbReference type="InterPro" id="IPR052210">
    <property type="entry name" value="LysM1-like"/>
</dbReference>
<keyword evidence="7" id="KW-1185">Reference proteome</keyword>
<evidence type="ECO:0000256" key="2">
    <source>
        <dbReference type="ARBA" id="ARBA00022729"/>
    </source>
</evidence>
<proteinExistence type="predicted"/>
<sequence>MKAPFSFEISFIVNVHADVKSHLFSRHQTRSRRPSRITQFPNLVIAMFSLKLTSSVLAATLLACAVVHAQNGPTPAGPVPTGTIKDCTYWDTATDKSYNCDYFEYNWALTHQQFVSYNPSVKSDCSGVIVGDSYCVEQNNGNPVTTSTSSQPSATTTAKPSPTQSGLTSNCVKFYQVMSGDTCQGIVDQYGTFTLSDFYGWNPAVQNDCSKLGAGYYVCVGVPGTPTFKPTSSSAATSAGPTPTQSGIVSNCKTYYKAVSGDDCNVIPAKFGTFTSQDFISWNPAVGSDCQHLFLGYYYCVGVPGTPTTRPTSTTKTSTTSAAPTGPSPTQSGITSSCNNYYKVVSGDTCQGIVDKYGTFSLSSFYSWNPSVGADCSHLFVGYYVCVGVPGTPKTRTTTSTSAAPKPTEACPKPQQPGTISSCTQCYLVPGGATCENIEKKFGITATQFNKWNPQVGSDCAHLFQGYYVCVKA</sequence>
<evidence type="ECO:0000256" key="4">
    <source>
        <dbReference type="SAM" id="MobiDB-lite"/>
    </source>
</evidence>
<dbReference type="InterPro" id="IPR036779">
    <property type="entry name" value="LysM_dom_sf"/>
</dbReference>
<keyword evidence="3" id="KW-0843">Virulence</keyword>
<name>A0ABR4BSG6_9HELO</name>
<evidence type="ECO:0000256" key="3">
    <source>
        <dbReference type="ARBA" id="ARBA00023026"/>
    </source>
</evidence>
<feature type="domain" description="LysM" evidence="5">
    <location>
        <begin position="340"/>
        <end position="387"/>
    </location>
</feature>
<feature type="region of interest" description="Disordered" evidence="4">
    <location>
        <begin position="141"/>
        <end position="166"/>
    </location>
</feature>
<dbReference type="InterPro" id="IPR018392">
    <property type="entry name" value="LysM"/>
</dbReference>
<reference evidence="6 7" key="1">
    <citation type="journal article" date="2024" name="Commun. Biol.">
        <title>Comparative genomic analysis of thermophilic fungi reveals convergent evolutionary adaptations and gene losses.</title>
        <authorList>
            <person name="Steindorff A.S."/>
            <person name="Aguilar-Pontes M.V."/>
            <person name="Robinson A.J."/>
            <person name="Andreopoulos B."/>
            <person name="LaButti K."/>
            <person name="Kuo A."/>
            <person name="Mondo S."/>
            <person name="Riley R."/>
            <person name="Otillar R."/>
            <person name="Haridas S."/>
            <person name="Lipzen A."/>
            <person name="Grimwood J."/>
            <person name="Schmutz J."/>
            <person name="Clum A."/>
            <person name="Reid I.D."/>
            <person name="Moisan M.C."/>
            <person name="Butler G."/>
            <person name="Nguyen T.T.M."/>
            <person name="Dewar K."/>
            <person name="Conant G."/>
            <person name="Drula E."/>
            <person name="Henrissat B."/>
            <person name="Hansel C."/>
            <person name="Singer S."/>
            <person name="Hutchinson M.I."/>
            <person name="de Vries R.P."/>
            <person name="Natvig D.O."/>
            <person name="Powell A.J."/>
            <person name="Tsang A."/>
            <person name="Grigoriev I.V."/>
        </authorList>
    </citation>
    <scope>NUCLEOTIDE SEQUENCE [LARGE SCALE GENOMIC DNA]</scope>
    <source>
        <strain evidence="6 7">CBS 494.80</strain>
    </source>
</reference>